<dbReference type="InterPro" id="IPR006015">
    <property type="entry name" value="Universal_stress_UspA"/>
</dbReference>
<evidence type="ECO:0000313" key="3">
    <source>
        <dbReference type="EMBL" id="SEP37690.1"/>
    </source>
</evidence>
<dbReference type="Gene3D" id="3.40.50.620">
    <property type="entry name" value="HUPs"/>
    <property type="match status" value="1"/>
</dbReference>
<dbReference type="PRINTS" id="PR01438">
    <property type="entry name" value="UNVRSLSTRESS"/>
</dbReference>
<dbReference type="InterPro" id="IPR014729">
    <property type="entry name" value="Rossmann-like_a/b/a_fold"/>
</dbReference>
<dbReference type="Proteomes" id="UP000198847">
    <property type="component" value="Unassembled WGS sequence"/>
</dbReference>
<protein>
    <submittedName>
        <fullName evidence="3">Nucleotide-binding universal stress protein, UspA family</fullName>
    </submittedName>
</protein>
<organism evidence="3 4">
    <name type="scientific">Propionispora vibrioides</name>
    <dbReference type="NCBI Taxonomy" id="112903"/>
    <lineage>
        <taxon>Bacteria</taxon>
        <taxon>Bacillati</taxon>
        <taxon>Bacillota</taxon>
        <taxon>Negativicutes</taxon>
        <taxon>Selenomonadales</taxon>
        <taxon>Sporomusaceae</taxon>
        <taxon>Propionispora</taxon>
    </lineage>
</organism>
<comment type="similarity">
    <text evidence="1">Belongs to the universal stress protein A family.</text>
</comment>
<keyword evidence="4" id="KW-1185">Reference proteome</keyword>
<feature type="domain" description="UspA" evidence="2">
    <location>
        <begin position="1"/>
        <end position="141"/>
    </location>
</feature>
<accession>A0A1H8XCN2</accession>
<dbReference type="AlphaFoldDB" id="A0A1H8XCN2"/>
<evidence type="ECO:0000313" key="4">
    <source>
        <dbReference type="Proteomes" id="UP000198847"/>
    </source>
</evidence>
<gene>
    <name evidence="3" type="ORF">SAMN04490178_12250</name>
</gene>
<dbReference type="STRING" id="112903.SAMN04490178_12250"/>
<evidence type="ECO:0000259" key="2">
    <source>
        <dbReference type="Pfam" id="PF00582"/>
    </source>
</evidence>
<evidence type="ECO:0000256" key="1">
    <source>
        <dbReference type="ARBA" id="ARBA00008791"/>
    </source>
</evidence>
<dbReference type="Pfam" id="PF00582">
    <property type="entry name" value="Usp"/>
    <property type="match status" value="1"/>
</dbReference>
<dbReference type="PANTHER" id="PTHR46268:SF25">
    <property type="entry name" value="USPA DOMAIN PROTEIN"/>
    <property type="match status" value="1"/>
</dbReference>
<proteinExistence type="inferred from homology"/>
<dbReference type="EMBL" id="FODY01000022">
    <property type="protein sequence ID" value="SEP37690.1"/>
    <property type="molecule type" value="Genomic_DNA"/>
</dbReference>
<dbReference type="InterPro" id="IPR006016">
    <property type="entry name" value="UspA"/>
</dbReference>
<dbReference type="CDD" id="cd00293">
    <property type="entry name" value="USP-like"/>
    <property type="match status" value="1"/>
</dbReference>
<dbReference type="PANTHER" id="PTHR46268">
    <property type="entry name" value="STRESS RESPONSE PROTEIN NHAX"/>
    <property type="match status" value="1"/>
</dbReference>
<reference evidence="3 4" key="1">
    <citation type="submission" date="2016-10" db="EMBL/GenBank/DDBJ databases">
        <authorList>
            <person name="de Groot N.N."/>
        </authorList>
    </citation>
    <scope>NUCLEOTIDE SEQUENCE [LARGE SCALE GENOMIC DNA]</scope>
    <source>
        <strain evidence="3 4">DSM 13305</strain>
    </source>
</reference>
<dbReference type="RefSeq" id="WP_177173627.1">
    <property type="nucleotide sequence ID" value="NZ_FODY01000022.1"/>
</dbReference>
<dbReference type="SUPFAM" id="SSF52402">
    <property type="entry name" value="Adenine nucleotide alpha hydrolases-like"/>
    <property type="match status" value="1"/>
</dbReference>
<sequence length="144" mass="15903">MFSKILVPVDGSTEAIEAVKFARKIAEKFSSAVTLIHIIQHAAYIDSDAHSMVSSIIKSLDERGNQVLAQALEFYQDYEGRVATCIEHGHPGVKITEISKEQNYSLIVMGRRGMSDIGKLLIGSVSNYVLHYADCPTLIIRGHK</sequence>
<name>A0A1H8XCN2_9FIRM</name>